<organism evidence="2 3">
    <name type="scientific">Pseudonocardia saturnea</name>
    <dbReference type="NCBI Taxonomy" id="33909"/>
    <lineage>
        <taxon>Bacteria</taxon>
        <taxon>Bacillati</taxon>
        <taxon>Actinomycetota</taxon>
        <taxon>Actinomycetes</taxon>
        <taxon>Pseudonocardiales</taxon>
        <taxon>Pseudonocardiaceae</taxon>
        <taxon>Pseudonocardia</taxon>
    </lineage>
</organism>
<feature type="compositionally biased region" description="Polar residues" evidence="1">
    <location>
        <begin position="208"/>
        <end position="217"/>
    </location>
</feature>
<evidence type="ECO:0000313" key="2">
    <source>
        <dbReference type="EMBL" id="GEC25523.1"/>
    </source>
</evidence>
<accession>A0ABQ0RXZ4</accession>
<proteinExistence type="predicted"/>
<gene>
    <name evidence="2" type="ORF">PSA01_25520</name>
</gene>
<reference evidence="2 3" key="1">
    <citation type="submission" date="2019-06" db="EMBL/GenBank/DDBJ databases">
        <title>Whole genome shotgun sequence of Pseudonocardia saturnea NBRC 14499.</title>
        <authorList>
            <person name="Hosoyama A."/>
            <person name="Uohara A."/>
            <person name="Ohji S."/>
            <person name="Ichikawa N."/>
        </authorList>
    </citation>
    <scope>NUCLEOTIDE SEQUENCE [LARGE SCALE GENOMIC DNA]</scope>
    <source>
        <strain evidence="2 3">NBRC 14499</strain>
    </source>
</reference>
<feature type="compositionally biased region" description="Low complexity" evidence="1">
    <location>
        <begin position="261"/>
        <end position="282"/>
    </location>
</feature>
<evidence type="ECO:0000256" key="1">
    <source>
        <dbReference type="SAM" id="MobiDB-lite"/>
    </source>
</evidence>
<evidence type="ECO:0000313" key="3">
    <source>
        <dbReference type="Proteomes" id="UP000320693"/>
    </source>
</evidence>
<name>A0ABQ0RXZ4_9PSEU</name>
<feature type="region of interest" description="Disordered" evidence="1">
    <location>
        <begin position="1"/>
        <end position="25"/>
    </location>
</feature>
<comment type="caution">
    <text evidence="2">The sequence shown here is derived from an EMBL/GenBank/DDBJ whole genome shotgun (WGS) entry which is preliminary data.</text>
</comment>
<dbReference type="EMBL" id="BJNH01000025">
    <property type="protein sequence ID" value="GEC25523.1"/>
    <property type="molecule type" value="Genomic_DNA"/>
</dbReference>
<dbReference type="Proteomes" id="UP000320693">
    <property type="component" value="Unassembled WGS sequence"/>
</dbReference>
<protein>
    <submittedName>
        <fullName evidence="2">Uncharacterized protein</fullName>
    </submittedName>
</protein>
<sequence>MLDAIFPGASGRGAPHTREPTTMNKPDFFRHRAGDESLPLWLRIAFLAQAEATSNHVFDDGSTVTVEPSEAWYSADALARRFGKWDVAACDMKPRRAHEISRAIETAVSNGMLGPGSEVSRLVLPHDPGGATQILCGPSEDASGGSYLIDGATQNLCTPPGETHLGVATLSQVRALPVERGNPTEGASAAIAPPPATADRASRGGRPSTPTVSNDASATADRPQEGRPSVENARERDSAPAVRPGYVAPLGPPRTEGDGDPAGAAAAGLGASAATVDDAASATHDDGRAVTQPQPQDGSAARIGLRAEHDAFYAAGGHTTWVPADDLDAEDDKDEGGTSVRRLLDDHQTELEADLARAAGQLRAELEGCCDPDDEIEYRDLLSVVRGAELLGDFEAHDLVAEAVDQGWLIRAGTSFLLNLDAAA</sequence>
<feature type="region of interest" description="Disordered" evidence="1">
    <location>
        <begin position="180"/>
        <end position="299"/>
    </location>
</feature>
<keyword evidence="3" id="KW-1185">Reference proteome</keyword>